<dbReference type="AlphaFoldDB" id="A0ABD5CF79"/>
<dbReference type="RefSeq" id="WP_310031563.1">
    <property type="nucleotide sequence ID" value="NZ_JAVIZN010000002.1"/>
</dbReference>
<comment type="caution">
    <text evidence="1">The sequence shown here is derived from an EMBL/GenBank/DDBJ whole genome shotgun (WGS) entry which is preliminary data.</text>
</comment>
<accession>A0ABD5CF79</accession>
<evidence type="ECO:0000313" key="2">
    <source>
        <dbReference type="Proteomes" id="UP001245184"/>
    </source>
</evidence>
<reference evidence="1 2" key="1">
    <citation type="submission" date="2023-08" db="EMBL/GenBank/DDBJ databases">
        <title>Genome sequencing of plant associated microbes to promote plant fitness in Sorghum bicolor and Oryza sativa.</title>
        <authorList>
            <person name="Coleman-Derr D."/>
        </authorList>
    </citation>
    <scope>NUCLEOTIDE SEQUENCE [LARGE SCALE GENOMIC DNA]</scope>
    <source>
        <strain evidence="1 2">SLBN-33</strain>
    </source>
</reference>
<protein>
    <submittedName>
        <fullName evidence="1">Uncharacterized protein</fullName>
    </submittedName>
</protein>
<organism evidence="1 2">
    <name type="scientific">Paraburkholderia graminis</name>
    <dbReference type="NCBI Taxonomy" id="60548"/>
    <lineage>
        <taxon>Bacteria</taxon>
        <taxon>Pseudomonadati</taxon>
        <taxon>Pseudomonadota</taxon>
        <taxon>Betaproteobacteria</taxon>
        <taxon>Burkholderiales</taxon>
        <taxon>Burkholderiaceae</taxon>
        <taxon>Paraburkholderia</taxon>
    </lineage>
</organism>
<proteinExistence type="predicted"/>
<evidence type="ECO:0000313" key="1">
    <source>
        <dbReference type="EMBL" id="MDR6203922.1"/>
    </source>
</evidence>
<dbReference type="Proteomes" id="UP001245184">
    <property type="component" value="Unassembled WGS sequence"/>
</dbReference>
<sequence>MNWLAEYFVQQTKSLTLSLWAYPPLALGPDGPVARAAHCLPYPGAQLVFTPGEVIKRGDLCYELPARYDMVKPSTTGLSEIVRSEPASPFFREITIFAPSCLNRDGLVTVNGAFSFVPIFSSDGAPGFLGTSTAYTELPASSPQMGLPWLFQGYVSI</sequence>
<dbReference type="EMBL" id="JAVIZN010000002">
    <property type="protein sequence ID" value="MDR6203922.1"/>
    <property type="molecule type" value="Genomic_DNA"/>
</dbReference>
<gene>
    <name evidence="1" type="ORF">QF025_002642</name>
</gene>
<name>A0ABD5CF79_9BURK</name>